<feature type="domain" description="Homing endonuclease LAGLIDADG" evidence="2">
    <location>
        <begin position="53"/>
        <end position="146"/>
    </location>
</feature>
<dbReference type="PANTHER" id="PTHR36181">
    <property type="entry name" value="INTRON-ENCODED ENDONUCLEASE AI3-RELATED"/>
    <property type="match status" value="1"/>
</dbReference>
<keyword evidence="3" id="KW-0496">Mitochondrion</keyword>
<dbReference type="GO" id="GO:0005739">
    <property type="term" value="C:mitochondrion"/>
    <property type="evidence" value="ECO:0007669"/>
    <property type="project" value="UniProtKB-ARBA"/>
</dbReference>
<evidence type="ECO:0000256" key="1">
    <source>
        <dbReference type="ARBA" id="ARBA00002670"/>
    </source>
</evidence>
<reference evidence="3" key="1">
    <citation type="journal article" date="2018" name="Int. J. Biol. Macromol.">
        <title>Characterization of the mitochondrial genomes of three species in the ectomycorrhizal genus Cantharellus and phylogeny of Agaricomycetes.</title>
        <authorList>
            <person name="Li Q."/>
            <person name="Liao M."/>
            <person name="Yang M."/>
            <person name="Xiong C."/>
            <person name="Jin X."/>
            <person name="Chen Z."/>
            <person name="Huang W."/>
        </authorList>
    </citation>
    <scope>NUCLEOTIDE SEQUENCE</scope>
    <source>
        <strain evidence="3">S144</strain>
    </source>
</reference>
<name>A0A2S0S4B8_9AGAM</name>
<dbReference type="Gene3D" id="3.10.28.10">
    <property type="entry name" value="Homing endonucleases"/>
    <property type="match status" value="1"/>
</dbReference>
<proteinExistence type="predicted"/>
<evidence type="ECO:0000259" key="2">
    <source>
        <dbReference type="Pfam" id="PF00961"/>
    </source>
</evidence>
<sequence length="147" mass="16928">MSEKHTGFNTILALYASINRGMSPNVLSVFPNIVPVDKIGVVLPKDLNPYWVSGFTAGDGGFSIGIRKSTQQIYFRFHIAQHSRDIDLMNLLIKFFGCGNVNIRSNINRCDYYIQDFSKICENIITHFDNYPLYNIKYLDYLDFKKL</sequence>
<dbReference type="RefSeq" id="YP_009486071.1">
    <property type="nucleotide sequence ID" value="NC_037757.1"/>
</dbReference>
<geneLocation type="mitochondrion" evidence="3"/>
<dbReference type="InterPro" id="IPR051289">
    <property type="entry name" value="LAGLIDADG_Endonuclease"/>
</dbReference>
<organism evidence="3">
    <name type="scientific">Cantharellus lutescens</name>
    <dbReference type="NCBI Taxonomy" id="104198"/>
    <lineage>
        <taxon>Eukaryota</taxon>
        <taxon>Fungi</taxon>
        <taxon>Dikarya</taxon>
        <taxon>Basidiomycota</taxon>
        <taxon>Agaricomycotina</taxon>
        <taxon>Agaricomycetes</taxon>
        <taxon>Cantharellales</taxon>
        <taxon>Hydnaceae</taxon>
        <taxon>Cantharellus</taxon>
    </lineage>
</organism>
<dbReference type="GeneID" id="36938701"/>
<dbReference type="GO" id="GO:0004519">
    <property type="term" value="F:endonuclease activity"/>
    <property type="evidence" value="ECO:0007669"/>
    <property type="project" value="InterPro"/>
</dbReference>
<comment type="function">
    <text evidence="1">Mitochondrial DNA endonuclease involved in intron homing.</text>
</comment>
<accession>A0A2S0S4B8</accession>
<dbReference type="EMBL" id="MG602719">
    <property type="protein sequence ID" value="AWA82195.1"/>
    <property type="molecule type" value="Genomic_DNA"/>
</dbReference>
<gene>
    <name evidence="3" type="primary">orf147</name>
</gene>
<dbReference type="AlphaFoldDB" id="A0A2S0S4B8"/>
<protein>
    <recommendedName>
        <fullName evidence="2">Homing endonuclease LAGLIDADG domain-containing protein</fullName>
    </recommendedName>
</protein>
<dbReference type="SUPFAM" id="SSF55608">
    <property type="entry name" value="Homing endonucleases"/>
    <property type="match status" value="1"/>
</dbReference>
<dbReference type="PANTHER" id="PTHR36181:SF3">
    <property type="entry name" value="INTRON-ENCODED DNA ENDONUCLEASE AI5 BETA"/>
    <property type="match status" value="1"/>
</dbReference>
<dbReference type="InterPro" id="IPR004860">
    <property type="entry name" value="LAGLIDADG_dom"/>
</dbReference>
<evidence type="ECO:0000313" key="3">
    <source>
        <dbReference type="EMBL" id="AWA82195.1"/>
    </source>
</evidence>
<dbReference type="InterPro" id="IPR027434">
    <property type="entry name" value="Homing_endonucl"/>
</dbReference>
<dbReference type="Pfam" id="PF00961">
    <property type="entry name" value="LAGLIDADG_1"/>
    <property type="match status" value="1"/>
</dbReference>